<organism evidence="2 3">
    <name type="scientific">Euphydryas editha</name>
    <name type="common">Edith's checkerspot</name>
    <dbReference type="NCBI Taxonomy" id="104508"/>
    <lineage>
        <taxon>Eukaryota</taxon>
        <taxon>Metazoa</taxon>
        <taxon>Ecdysozoa</taxon>
        <taxon>Arthropoda</taxon>
        <taxon>Hexapoda</taxon>
        <taxon>Insecta</taxon>
        <taxon>Pterygota</taxon>
        <taxon>Neoptera</taxon>
        <taxon>Endopterygota</taxon>
        <taxon>Lepidoptera</taxon>
        <taxon>Glossata</taxon>
        <taxon>Ditrysia</taxon>
        <taxon>Papilionoidea</taxon>
        <taxon>Nymphalidae</taxon>
        <taxon>Nymphalinae</taxon>
        <taxon>Euphydryas</taxon>
    </lineage>
</organism>
<feature type="compositionally biased region" description="Basic residues" evidence="1">
    <location>
        <begin position="173"/>
        <end position="188"/>
    </location>
</feature>
<evidence type="ECO:0000256" key="1">
    <source>
        <dbReference type="SAM" id="MobiDB-lite"/>
    </source>
</evidence>
<gene>
    <name evidence="2" type="ORF">EEDITHA_LOCUS15371</name>
</gene>
<feature type="region of interest" description="Disordered" evidence="1">
    <location>
        <begin position="123"/>
        <end position="257"/>
    </location>
</feature>
<dbReference type="EMBL" id="CAKOGL010000023">
    <property type="protein sequence ID" value="CAH2100519.1"/>
    <property type="molecule type" value="Genomic_DNA"/>
</dbReference>
<feature type="compositionally biased region" description="Basic and acidic residues" evidence="1">
    <location>
        <begin position="211"/>
        <end position="225"/>
    </location>
</feature>
<keyword evidence="3" id="KW-1185">Reference proteome</keyword>
<accession>A0AAU9ULF9</accession>
<proteinExistence type="predicted"/>
<dbReference type="AlphaFoldDB" id="A0AAU9ULF9"/>
<name>A0AAU9ULF9_EUPED</name>
<reference evidence="2" key="1">
    <citation type="submission" date="2022-03" db="EMBL/GenBank/DDBJ databases">
        <authorList>
            <person name="Tunstrom K."/>
        </authorList>
    </citation>
    <scope>NUCLEOTIDE SEQUENCE</scope>
</reference>
<evidence type="ECO:0000313" key="3">
    <source>
        <dbReference type="Proteomes" id="UP001153954"/>
    </source>
</evidence>
<dbReference type="Proteomes" id="UP001153954">
    <property type="component" value="Unassembled WGS sequence"/>
</dbReference>
<evidence type="ECO:0000313" key="2">
    <source>
        <dbReference type="EMBL" id="CAH2100519.1"/>
    </source>
</evidence>
<feature type="compositionally biased region" description="Polar residues" evidence="1">
    <location>
        <begin position="125"/>
        <end position="157"/>
    </location>
</feature>
<feature type="compositionally biased region" description="Basic residues" evidence="1">
    <location>
        <begin position="196"/>
        <end position="210"/>
    </location>
</feature>
<protein>
    <submittedName>
        <fullName evidence="2">Uncharacterized protein</fullName>
    </submittedName>
</protein>
<comment type="caution">
    <text evidence="2">The sequence shown here is derived from an EMBL/GenBank/DDBJ whole genome shotgun (WGS) entry which is preliminary data.</text>
</comment>
<sequence>MPKLKKLKHHPQLTLRQSTGTSLARTIRFNKFQVDQFYKNMKKLYEKLKYQSSRMYKVHEAGVGTVPKKTPSYHNKFVNWFHRFKYFVHPSLADPVLILLDIIIRLISLEALKYTHQPVAELPSTEENQTLGDRTSSNMEVTGPSQLESPSRSQTRGTVDVTPDLVRPYPKAGPRKLHGMKRKRKRTRILTDTPEKRHRNGRRRKTKKNKIKELNKNRKCSKDIGQKTIPKLAEEFTSKPTKNRKISSDDEIENVSV</sequence>